<keyword evidence="4" id="KW-0679">Respiratory chain</keyword>
<evidence type="ECO:0000313" key="10">
    <source>
        <dbReference type="Proteomes" id="UP000027195"/>
    </source>
</evidence>
<evidence type="ECO:0000256" key="3">
    <source>
        <dbReference type="ARBA" id="ARBA00022448"/>
    </source>
</evidence>
<comment type="similarity">
    <text evidence="2">Belongs to the complex I NDUFA5 subunit family.</text>
</comment>
<dbReference type="InterPro" id="IPR006806">
    <property type="entry name" value="NDUFA5"/>
</dbReference>
<dbReference type="EMBL" id="KL198099">
    <property type="protein sequence ID" value="KDQ07864.1"/>
    <property type="molecule type" value="Genomic_DNA"/>
</dbReference>
<dbReference type="OrthoDB" id="286811at2759"/>
<comment type="subcellular location">
    <subcellularLocation>
        <location evidence="1">Mitochondrion inner membrane</location>
        <topology evidence="1">Peripheral membrane protein</topology>
        <orientation evidence="1">Matrix side</orientation>
    </subcellularLocation>
</comment>
<keyword evidence="5" id="KW-0999">Mitochondrion inner membrane</keyword>
<dbReference type="AlphaFoldDB" id="A0A067LXG0"/>
<dbReference type="STRING" id="930990.A0A067LXG0"/>
<dbReference type="InParanoid" id="A0A067LXG0"/>
<reference evidence="10" key="1">
    <citation type="journal article" date="2014" name="Proc. Natl. Acad. Sci. U.S.A.">
        <title>Extensive sampling of basidiomycete genomes demonstrates inadequacy of the white-rot/brown-rot paradigm for wood decay fungi.</title>
        <authorList>
            <person name="Riley R."/>
            <person name="Salamov A.A."/>
            <person name="Brown D.W."/>
            <person name="Nagy L.G."/>
            <person name="Floudas D."/>
            <person name="Held B.W."/>
            <person name="Levasseur A."/>
            <person name="Lombard V."/>
            <person name="Morin E."/>
            <person name="Otillar R."/>
            <person name="Lindquist E.A."/>
            <person name="Sun H."/>
            <person name="LaButti K.M."/>
            <person name="Schmutz J."/>
            <person name="Jabbour D."/>
            <person name="Luo H."/>
            <person name="Baker S.E."/>
            <person name="Pisabarro A.G."/>
            <person name="Walton J.D."/>
            <person name="Blanchette R.A."/>
            <person name="Henrissat B."/>
            <person name="Martin F."/>
            <person name="Cullen D."/>
            <person name="Hibbett D.S."/>
            <person name="Grigoriev I.V."/>
        </authorList>
    </citation>
    <scope>NUCLEOTIDE SEQUENCE [LARGE SCALE GENOMIC DNA]</scope>
    <source>
        <strain evidence="10">FD-172 SS1</strain>
    </source>
</reference>
<dbReference type="PANTHER" id="PTHR12653">
    <property type="entry name" value="NADH-UBIQUINONE OXIDOREDUCTASE 13 KD-B SUBUNIT"/>
    <property type="match status" value="1"/>
</dbReference>
<dbReference type="Proteomes" id="UP000027195">
    <property type="component" value="Unassembled WGS sequence"/>
</dbReference>
<evidence type="ECO:0008006" key="11">
    <source>
        <dbReference type="Google" id="ProtNLM"/>
    </source>
</evidence>
<evidence type="ECO:0000313" key="9">
    <source>
        <dbReference type="EMBL" id="KDQ07864.1"/>
    </source>
</evidence>
<dbReference type="PANTHER" id="PTHR12653:SF0">
    <property type="entry name" value="NADH DEHYDROGENASE [UBIQUINONE] 1 ALPHA SUBCOMPLEX SUBUNIT 5"/>
    <property type="match status" value="1"/>
</dbReference>
<keyword evidence="6" id="KW-0249">Electron transport</keyword>
<keyword evidence="3" id="KW-0813">Transport</keyword>
<protein>
    <recommendedName>
        <fullName evidence="11">NADH dehydrogenase 1 alpha subcomplex subunit 5</fullName>
    </recommendedName>
</protein>
<gene>
    <name evidence="9" type="ORF">BOTBODRAFT_96922</name>
</gene>
<organism evidence="9 10">
    <name type="scientific">Botryobasidium botryosum (strain FD-172 SS1)</name>
    <dbReference type="NCBI Taxonomy" id="930990"/>
    <lineage>
        <taxon>Eukaryota</taxon>
        <taxon>Fungi</taxon>
        <taxon>Dikarya</taxon>
        <taxon>Basidiomycota</taxon>
        <taxon>Agaricomycotina</taxon>
        <taxon>Agaricomycetes</taxon>
        <taxon>Cantharellales</taxon>
        <taxon>Botryobasidiaceae</taxon>
        <taxon>Botryobasidium</taxon>
    </lineage>
</organism>
<dbReference type="HOGENOM" id="CLU_099943_0_1_1"/>
<evidence type="ECO:0000256" key="7">
    <source>
        <dbReference type="ARBA" id="ARBA00023128"/>
    </source>
</evidence>
<dbReference type="GO" id="GO:0022904">
    <property type="term" value="P:respiratory electron transport chain"/>
    <property type="evidence" value="ECO:0007669"/>
    <property type="project" value="InterPro"/>
</dbReference>
<evidence type="ECO:0000256" key="6">
    <source>
        <dbReference type="ARBA" id="ARBA00022982"/>
    </source>
</evidence>
<name>A0A067LXG0_BOTB1</name>
<evidence type="ECO:0000256" key="2">
    <source>
        <dbReference type="ARBA" id="ARBA00010261"/>
    </source>
</evidence>
<dbReference type="GO" id="GO:0005743">
    <property type="term" value="C:mitochondrial inner membrane"/>
    <property type="evidence" value="ECO:0007669"/>
    <property type="project" value="UniProtKB-SubCell"/>
</dbReference>
<keyword evidence="10" id="KW-1185">Reference proteome</keyword>
<keyword evidence="8" id="KW-0472">Membrane</keyword>
<evidence type="ECO:0000256" key="5">
    <source>
        <dbReference type="ARBA" id="ARBA00022792"/>
    </source>
</evidence>
<proteinExistence type="inferred from homology"/>
<evidence type="ECO:0000256" key="8">
    <source>
        <dbReference type="ARBA" id="ARBA00023136"/>
    </source>
</evidence>
<sequence length="123" mass="13780">MLRFTRPLRQVLKATTGIHGVAVHPNPLPALTKTYESTLSLLSKIPETSVYRQGAEAITQHRLKLVKSAQGDISKVETALNEGQIEEVLITAEDELSLAAKMIEWKAWEPLEEKPAPGQWEYF</sequence>
<evidence type="ECO:0000256" key="1">
    <source>
        <dbReference type="ARBA" id="ARBA00004443"/>
    </source>
</evidence>
<keyword evidence="7" id="KW-0496">Mitochondrion</keyword>
<evidence type="ECO:0000256" key="4">
    <source>
        <dbReference type="ARBA" id="ARBA00022660"/>
    </source>
</evidence>
<dbReference type="Pfam" id="PF04716">
    <property type="entry name" value="ETC_C1_NDUFA5"/>
    <property type="match status" value="1"/>
</dbReference>
<accession>A0A067LXG0</accession>
<feature type="non-terminal residue" evidence="9">
    <location>
        <position position="123"/>
    </location>
</feature>